<keyword evidence="5" id="KW-1185">Reference proteome</keyword>
<name>A0A316DW30_9FLAO</name>
<proteinExistence type="predicted"/>
<evidence type="ECO:0000256" key="1">
    <source>
        <dbReference type="SAM" id="SignalP"/>
    </source>
</evidence>
<feature type="signal peptide" evidence="1">
    <location>
        <begin position="1"/>
        <end position="20"/>
    </location>
</feature>
<dbReference type="RefSeq" id="WP_109652849.1">
    <property type="nucleotide sequence ID" value="NZ_JACWLN010000007.1"/>
</dbReference>
<evidence type="ECO:0000313" key="2">
    <source>
        <dbReference type="EMBL" id="MBD1261962.1"/>
    </source>
</evidence>
<evidence type="ECO:0000313" key="4">
    <source>
        <dbReference type="Proteomes" id="UP000245667"/>
    </source>
</evidence>
<reference evidence="3 4" key="1">
    <citation type="submission" date="2018-05" db="EMBL/GenBank/DDBJ databases">
        <title>Genomic Encyclopedia of Archaeal and Bacterial Type Strains, Phase II (KMG-II): from individual species to whole genera.</title>
        <authorList>
            <person name="Goeker M."/>
        </authorList>
    </citation>
    <scope>NUCLEOTIDE SEQUENCE [LARGE SCALE GENOMIC DNA]</scope>
    <source>
        <strain evidence="3 4">DSM 23514</strain>
    </source>
</reference>
<accession>A0A316DW30</accession>
<comment type="caution">
    <text evidence="3">The sequence shown here is derived from an EMBL/GenBank/DDBJ whole genome shotgun (WGS) entry which is preliminary data.</text>
</comment>
<gene>
    <name evidence="2" type="ORF">HZY62_15265</name>
    <name evidence="3" type="ORF">LX92_03252</name>
</gene>
<keyword evidence="1" id="KW-0732">Signal</keyword>
<dbReference type="OrthoDB" id="1391800at2"/>
<reference evidence="2 5" key="2">
    <citation type="submission" date="2020-07" db="EMBL/GenBank/DDBJ databases">
        <title>The draft genome sequence of Maribacter polysiphoniae KCTC 22021.</title>
        <authorList>
            <person name="Mu L."/>
        </authorList>
    </citation>
    <scope>NUCLEOTIDE SEQUENCE [LARGE SCALE GENOMIC DNA]</scope>
    <source>
        <strain evidence="2 5">KCTC 22021</strain>
    </source>
</reference>
<dbReference type="Proteomes" id="UP000651837">
    <property type="component" value="Unassembled WGS sequence"/>
</dbReference>
<protein>
    <submittedName>
        <fullName evidence="3">Uncharacterized protein</fullName>
    </submittedName>
</protein>
<dbReference type="EMBL" id="QGGQ01000008">
    <property type="protein sequence ID" value="PWK22331.1"/>
    <property type="molecule type" value="Genomic_DNA"/>
</dbReference>
<sequence length="574" mass="66610">MNYRTLFTILLLALVLPVTGQTEKDKQYNLAVGFRLGLLMDPTLEGNFEMTKKKILEYDVDEVRIYGGGNAITYKYLDIKGFPKIKQQGNPEELAKYKKGLKWFKDHGIRITLSGGEPSLPGMDYYSKDKNSFFNLYPEAKYLENGLLWKFYEERTYALFKSFPQVDATDYFLWETPILDDLNYFPGIKWQKPITWHKGENQYYSLADYLTEFMAAVIRGANRAKKDFSILTFSHYPYQEKLLLESLKELERRNESFLMVHKSQPGDWDPYKGPNNIMIQTQTKASLLFDGVGEYWGRSLVPYCFPEEIQTRVQHAIEHNKSIQTLAMRTYWEDDQTLFNNYNEINLYALARFAKDPYIDVEEVWSDWAKGKFGEVAAPTMIKVLKRTNDIGNLVYYFKGIWVQEHSKIASLDYMTGQVLHTGKSMINWNPDDIKNNALIEAFVYNPTEEIIKMAIADRKQALAMCQKSIADVASIKKSLSKEEYQKIKGELLIMEDFVKVSLPHIEAYLRYIINRDQPTSQNLVSLSNCLEELKGMALQMHKKYGADNYLISSDTILKFVTDIEQRVATSQSK</sequence>
<evidence type="ECO:0000313" key="5">
    <source>
        <dbReference type="Proteomes" id="UP000651837"/>
    </source>
</evidence>
<dbReference type="AlphaFoldDB" id="A0A316DW30"/>
<evidence type="ECO:0000313" key="3">
    <source>
        <dbReference type="EMBL" id="PWK22331.1"/>
    </source>
</evidence>
<dbReference type="Proteomes" id="UP000245667">
    <property type="component" value="Unassembled WGS sequence"/>
</dbReference>
<dbReference type="EMBL" id="JACWLN010000007">
    <property type="protein sequence ID" value="MBD1261962.1"/>
    <property type="molecule type" value="Genomic_DNA"/>
</dbReference>
<feature type="chain" id="PRO_5016439745" evidence="1">
    <location>
        <begin position="21"/>
        <end position="574"/>
    </location>
</feature>
<organism evidence="3 4">
    <name type="scientific">Maribacter polysiphoniae</name>
    <dbReference type="NCBI Taxonomy" id="429344"/>
    <lineage>
        <taxon>Bacteria</taxon>
        <taxon>Pseudomonadati</taxon>
        <taxon>Bacteroidota</taxon>
        <taxon>Flavobacteriia</taxon>
        <taxon>Flavobacteriales</taxon>
        <taxon>Flavobacteriaceae</taxon>
        <taxon>Maribacter</taxon>
    </lineage>
</organism>